<evidence type="ECO:0000313" key="1">
    <source>
        <dbReference type="EMBL" id="ETN15974.1"/>
    </source>
</evidence>
<evidence type="ECO:0000313" key="2">
    <source>
        <dbReference type="Proteomes" id="UP000018817"/>
    </source>
</evidence>
<gene>
    <name evidence="1" type="ORF">PPTG_21844</name>
</gene>
<reference evidence="2" key="1">
    <citation type="submission" date="2011-12" db="EMBL/GenBank/DDBJ databases">
        <authorList>
            <consortium name="The Broad Institute Genome Sequencing Platform"/>
            <person name="Russ C."/>
            <person name="Tyler B."/>
            <person name="Panabieres F."/>
            <person name="Shan W."/>
            <person name="Tripathy S."/>
            <person name="Grunwald N."/>
            <person name="Machado M."/>
            <person name="Young S.K."/>
            <person name="Zeng Q."/>
            <person name="Gargeya S."/>
            <person name="Fitzgerald M."/>
            <person name="Haas B."/>
            <person name="Abouelleil A."/>
            <person name="Alvarado L."/>
            <person name="Arachchi H.M."/>
            <person name="Berlin A."/>
            <person name="Chapman S.B."/>
            <person name="Gearin G."/>
            <person name="Goldberg J."/>
            <person name="Griggs A."/>
            <person name="Gujja S."/>
            <person name="Hansen M."/>
            <person name="Heiman D."/>
            <person name="Howarth C."/>
            <person name="Larimer J."/>
            <person name="Lui A."/>
            <person name="MacDonald P.J.P."/>
            <person name="McCowen C."/>
            <person name="Montmayeur A."/>
            <person name="Murphy C."/>
            <person name="Neiman D."/>
            <person name="Pearson M."/>
            <person name="Priest M."/>
            <person name="Roberts A."/>
            <person name="Saif S."/>
            <person name="Shea T."/>
            <person name="Sisk P."/>
            <person name="Stolte C."/>
            <person name="Sykes S."/>
            <person name="Wortman J."/>
            <person name="Nusbaum C."/>
            <person name="Birren B."/>
        </authorList>
    </citation>
    <scope>NUCLEOTIDE SEQUENCE [LARGE SCALE GENOMIC DNA]</scope>
    <source>
        <strain evidence="2">INRA-310</strain>
    </source>
</reference>
<organism evidence="1 2">
    <name type="scientific">Phytophthora nicotianae (strain INRA-310)</name>
    <name type="common">Phytophthora parasitica</name>
    <dbReference type="NCBI Taxonomy" id="761204"/>
    <lineage>
        <taxon>Eukaryota</taxon>
        <taxon>Sar</taxon>
        <taxon>Stramenopiles</taxon>
        <taxon>Oomycota</taxon>
        <taxon>Peronosporomycetes</taxon>
        <taxon>Peronosporales</taxon>
        <taxon>Peronosporaceae</taxon>
        <taxon>Phytophthora</taxon>
    </lineage>
</organism>
<protein>
    <submittedName>
        <fullName evidence="1">Uncharacterized protein</fullName>
    </submittedName>
</protein>
<sequence length="127" mass="14060">MLVVPRNYCPLVRAAKSAETLTRLQLGDHHEGRCRQLAAHGDSVGPCALDLWDHAIHDCYLNAIETMAKRLLTVIRCSSFVHILFCAAQFAHLRRASLSIHFDASRGISVALSDISPIQEGKSEVIR</sequence>
<dbReference type="EMBL" id="KI669569">
    <property type="protein sequence ID" value="ETN15974.1"/>
    <property type="molecule type" value="Genomic_DNA"/>
</dbReference>
<reference evidence="1 2" key="2">
    <citation type="submission" date="2013-11" db="EMBL/GenBank/DDBJ databases">
        <title>The Genome Sequence of Phytophthora parasitica INRA-310.</title>
        <authorList>
            <consortium name="The Broad Institute Genomics Platform"/>
            <person name="Russ C."/>
            <person name="Tyler B."/>
            <person name="Panabieres F."/>
            <person name="Shan W."/>
            <person name="Tripathy S."/>
            <person name="Grunwald N."/>
            <person name="Machado M."/>
            <person name="Johnson C.S."/>
            <person name="Arredondo F."/>
            <person name="Hong C."/>
            <person name="Coffey M."/>
            <person name="Young S.K."/>
            <person name="Zeng Q."/>
            <person name="Gargeya S."/>
            <person name="Fitzgerald M."/>
            <person name="Abouelleil A."/>
            <person name="Alvarado L."/>
            <person name="Chapman S.B."/>
            <person name="Gainer-Dewar J."/>
            <person name="Goldberg J."/>
            <person name="Griggs A."/>
            <person name="Gujja S."/>
            <person name="Hansen M."/>
            <person name="Howarth C."/>
            <person name="Imamovic A."/>
            <person name="Ireland A."/>
            <person name="Larimer J."/>
            <person name="McCowan C."/>
            <person name="Murphy C."/>
            <person name="Pearson M."/>
            <person name="Poon T.W."/>
            <person name="Priest M."/>
            <person name="Roberts A."/>
            <person name="Saif S."/>
            <person name="Shea T."/>
            <person name="Sykes S."/>
            <person name="Wortman J."/>
            <person name="Nusbaum C."/>
            <person name="Birren B."/>
        </authorList>
    </citation>
    <scope>NUCLEOTIDE SEQUENCE [LARGE SCALE GENOMIC DNA]</scope>
    <source>
        <strain evidence="1 2">INRA-310</strain>
    </source>
</reference>
<accession>W2QU00</accession>
<dbReference type="RefSeq" id="XP_008898794.1">
    <property type="nucleotide sequence ID" value="XM_008900546.1"/>
</dbReference>
<dbReference type="AlphaFoldDB" id="W2QU00"/>
<dbReference type="VEuPathDB" id="FungiDB:PPTG_21844"/>
<dbReference type="GeneID" id="20190443"/>
<proteinExistence type="predicted"/>
<dbReference type="Proteomes" id="UP000018817">
    <property type="component" value="Unassembled WGS sequence"/>
</dbReference>
<name>W2QU00_PHYN3</name>
<dbReference type="OMA" id="DHHEGRC"/>